<keyword evidence="3" id="KW-1185">Reference proteome</keyword>
<evidence type="ECO:0000313" key="2">
    <source>
        <dbReference type="EMBL" id="KAG6013816.1"/>
    </source>
</evidence>
<gene>
    <name evidence="2" type="ORF">E4U43_007103</name>
</gene>
<dbReference type="AlphaFoldDB" id="A0A9P7NFF1"/>
<reference evidence="2" key="1">
    <citation type="journal article" date="2020" name="bioRxiv">
        <title>Whole genome comparisons of ergot fungi reveals the divergence and evolution of species within the genus Claviceps are the result of varying mechanisms driving genome evolution and host range expansion.</title>
        <authorList>
            <person name="Wyka S.A."/>
            <person name="Mondo S.J."/>
            <person name="Liu M."/>
            <person name="Dettman J."/>
            <person name="Nalam V."/>
            <person name="Broders K.D."/>
        </authorList>
    </citation>
    <scope>NUCLEOTIDE SEQUENCE</scope>
    <source>
        <strain evidence="2">CCC 602</strain>
    </source>
</reference>
<dbReference type="Proteomes" id="UP000748025">
    <property type="component" value="Unassembled WGS sequence"/>
</dbReference>
<feature type="chain" id="PRO_5040482069" evidence="1">
    <location>
        <begin position="20"/>
        <end position="118"/>
    </location>
</feature>
<dbReference type="EMBL" id="SRPW01000542">
    <property type="protein sequence ID" value="KAG6013816.1"/>
    <property type="molecule type" value="Genomic_DNA"/>
</dbReference>
<organism evidence="2 3">
    <name type="scientific">Claviceps pusilla</name>
    <dbReference type="NCBI Taxonomy" id="123648"/>
    <lineage>
        <taxon>Eukaryota</taxon>
        <taxon>Fungi</taxon>
        <taxon>Dikarya</taxon>
        <taxon>Ascomycota</taxon>
        <taxon>Pezizomycotina</taxon>
        <taxon>Sordariomycetes</taxon>
        <taxon>Hypocreomycetidae</taxon>
        <taxon>Hypocreales</taxon>
        <taxon>Clavicipitaceae</taxon>
        <taxon>Claviceps</taxon>
    </lineage>
</organism>
<keyword evidence="1" id="KW-0732">Signal</keyword>
<evidence type="ECO:0000256" key="1">
    <source>
        <dbReference type="SAM" id="SignalP"/>
    </source>
</evidence>
<accession>A0A9P7NFF1</accession>
<feature type="signal peptide" evidence="1">
    <location>
        <begin position="1"/>
        <end position="19"/>
    </location>
</feature>
<name>A0A9P7NFF1_9HYPO</name>
<comment type="caution">
    <text evidence="2">The sequence shown here is derived from an EMBL/GenBank/DDBJ whole genome shotgun (WGS) entry which is preliminary data.</text>
</comment>
<protein>
    <submittedName>
        <fullName evidence="2">Uncharacterized protein</fullName>
    </submittedName>
</protein>
<proteinExistence type="predicted"/>
<evidence type="ECO:0000313" key="3">
    <source>
        <dbReference type="Proteomes" id="UP000748025"/>
    </source>
</evidence>
<sequence length="118" mass="12743">MKFTTVLGSLFLAALQASAAPSSPSDSSLHPTGWCCTEIPTQDGYHAVQTYIPRGIHDYYFTVAFCKITVRRPSPNSCDGYTFEASPSNGCQLFGDVIVRPKEFCNGPADPAVHLPLS</sequence>